<organism evidence="1 2">
    <name type="scientific">Adhaeribacter aerolatus</name>
    <dbReference type="NCBI Taxonomy" id="670289"/>
    <lineage>
        <taxon>Bacteria</taxon>
        <taxon>Pseudomonadati</taxon>
        <taxon>Bacteroidota</taxon>
        <taxon>Cytophagia</taxon>
        <taxon>Cytophagales</taxon>
        <taxon>Hymenobacteraceae</taxon>
        <taxon>Adhaeribacter</taxon>
    </lineage>
</organism>
<dbReference type="EMBL" id="BJYS01000008">
    <property type="protein sequence ID" value="GEO03833.1"/>
    <property type="molecule type" value="Genomic_DNA"/>
</dbReference>
<dbReference type="OrthoDB" id="1144234at2"/>
<name>A0A512AVU3_9BACT</name>
<accession>A0A512AVU3</accession>
<keyword evidence="2" id="KW-1185">Reference proteome</keyword>
<dbReference type="RefSeq" id="WP_146896599.1">
    <property type="nucleotide sequence ID" value="NZ_BJYS01000008.1"/>
</dbReference>
<comment type="caution">
    <text evidence="1">The sequence shown here is derived from an EMBL/GenBank/DDBJ whole genome shotgun (WGS) entry which is preliminary data.</text>
</comment>
<dbReference type="AlphaFoldDB" id="A0A512AVU3"/>
<sequence length="152" mass="17309">MKNKELYDKTIKILVNAYLNNSLVQGNCHACAVGNLVAANLDIKFNQDLKWIGRTVAWSHVFVTLSYKIAQVKRPWAYTGQAQAQIDATGYTWPELARLEYAFERAPKGKTREERMFNGLMAVLDVLSQIHEMDEQTNLATKKLFSENSILL</sequence>
<evidence type="ECO:0000313" key="2">
    <source>
        <dbReference type="Proteomes" id="UP000321532"/>
    </source>
</evidence>
<proteinExistence type="predicted"/>
<gene>
    <name evidence="1" type="ORF">AAE02nite_14970</name>
</gene>
<evidence type="ECO:0000313" key="1">
    <source>
        <dbReference type="EMBL" id="GEO03833.1"/>
    </source>
</evidence>
<reference evidence="1 2" key="1">
    <citation type="submission" date="2019-07" db="EMBL/GenBank/DDBJ databases">
        <title>Whole genome shotgun sequence of Adhaeribacter aerolatus NBRC 106133.</title>
        <authorList>
            <person name="Hosoyama A."/>
            <person name="Uohara A."/>
            <person name="Ohji S."/>
            <person name="Ichikawa N."/>
        </authorList>
    </citation>
    <scope>NUCLEOTIDE SEQUENCE [LARGE SCALE GENOMIC DNA]</scope>
    <source>
        <strain evidence="1 2">NBRC 106133</strain>
    </source>
</reference>
<protein>
    <submittedName>
        <fullName evidence="1">Uncharacterized protein</fullName>
    </submittedName>
</protein>
<dbReference type="Proteomes" id="UP000321532">
    <property type="component" value="Unassembled WGS sequence"/>
</dbReference>